<protein>
    <recommendedName>
        <fullName evidence="3">Glycosyl transferases group 1</fullName>
    </recommendedName>
</protein>
<dbReference type="Pfam" id="PF13692">
    <property type="entry name" value="Glyco_trans_1_4"/>
    <property type="match status" value="1"/>
</dbReference>
<name>A0A1Y5TKK8_9RHOB</name>
<sequence>MKVAAVCDFPYWEGRIGSAVRMESLCQSLAQVCDLSVICSLTISSQYQAGMEAAPYTLYDRKALKNANELDPGPPIAGVRPNRQVTVNGVKRLVEAGGYDAVLIPYFNRSWMIEHIRPDILRIVDTIDCQSQRARSFAAHGLTPTFPMTAQEEGVAIDRFDVALAISDEDQNEFSAFTDTPVITAPFRLAPKPIYAARENASEVLFIAAQSDVNNMTLAYLMEEILPLVRRPLTLHVVGNVTIPDSCPDHITLVRHENVSDVGWIYRSVDLALNPTYAGGGIKTKTLEAMAYGVPVLTSDEGARGLSDLLPGELVINDKETFAYRIGTLLDDQDGRRRLSEQIIANMQAEDNTSWTSTLALVLRALKARQKEKEQA</sequence>
<evidence type="ECO:0008006" key="3">
    <source>
        <dbReference type="Google" id="ProtNLM"/>
    </source>
</evidence>
<dbReference type="Proteomes" id="UP000193862">
    <property type="component" value="Unassembled WGS sequence"/>
</dbReference>
<dbReference type="EMBL" id="FWFS01000011">
    <property type="protein sequence ID" value="SLN62594.1"/>
    <property type="molecule type" value="Genomic_DNA"/>
</dbReference>
<proteinExistence type="predicted"/>
<gene>
    <name evidence="1" type="ORF">AQS8620_02841</name>
</gene>
<dbReference type="OrthoDB" id="7815474at2"/>
<reference evidence="1 2" key="1">
    <citation type="submission" date="2017-03" db="EMBL/GenBank/DDBJ databases">
        <authorList>
            <person name="Afonso C.L."/>
            <person name="Miller P.J."/>
            <person name="Scott M.A."/>
            <person name="Spackman E."/>
            <person name="Goraichik I."/>
            <person name="Dimitrov K.M."/>
            <person name="Suarez D.L."/>
            <person name="Swayne D.E."/>
        </authorList>
    </citation>
    <scope>NUCLEOTIDE SEQUENCE [LARGE SCALE GENOMIC DNA]</scope>
    <source>
        <strain evidence="1 2">CECT 8620</strain>
    </source>
</reference>
<keyword evidence="2" id="KW-1185">Reference proteome</keyword>
<organism evidence="1 2">
    <name type="scientific">Aquimixticola soesokkakensis</name>
    <dbReference type="NCBI Taxonomy" id="1519096"/>
    <lineage>
        <taxon>Bacteria</taxon>
        <taxon>Pseudomonadati</taxon>
        <taxon>Pseudomonadota</taxon>
        <taxon>Alphaproteobacteria</taxon>
        <taxon>Rhodobacterales</taxon>
        <taxon>Paracoccaceae</taxon>
        <taxon>Aquimixticola</taxon>
    </lineage>
</organism>
<evidence type="ECO:0000313" key="1">
    <source>
        <dbReference type="EMBL" id="SLN62594.1"/>
    </source>
</evidence>
<accession>A0A1Y5TKK8</accession>
<dbReference type="AlphaFoldDB" id="A0A1Y5TKK8"/>
<evidence type="ECO:0000313" key="2">
    <source>
        <dbReference type="Proteomes" id="UP000193862"/>
    </source>
</evidence>
<dbReference type="RefSeq" id="WP_085837653.1">
    <property type="nucleotide sequence ID" value="NZ_FWFS01000011.1"/>
</dbReference>
<dbReference type="Gene3D" id="3.40.50.2000">
    <property type="entry name" value="Glycogen Phosphorylase B"/>
    <property type="match status" value="1"/>
</dbReference>
<dbReference type="SUPFAM" id="SSF53756">
    <property type="entry name" value="UDP-Glycosyltransferase/glycogen phosphorylase"/>
    <property type="match status" value="1"/>
</dbReference>